<dbReference type="InterPro" id="IPR050267">
    <property type="entry name" value="Anti-sigma-factor_SerPK"/>
</dbReference>
<sequence>MNEYDDLAPCSGHAPGGFAPGAFASGVGVPAYNEVLPRTGESAAPARRLVRLALAVWGLDALADAATLVVSELVANAVTHARGETIRVVVARLDGRSAEIAVSDSSRARPVLRPAEPEALGGRGLLLVETYATKWGTESKPWGKRVWAEVRG</sequence>
<dbReference type="GO" id="GO:0005524">
    <property type="term" value="F:ATP binding"/>
    <property type="evidence" value="ECO:0007669"/>
    <property type="project" value="UniProtKB-KW"/>
</dbReference>
<protein>
    <submittedName>
        <fullName evidence="3">ATP-binding protein</fullName>
    </submittedName>
</protein>
<accession>A0ABU2R8J0</accession>
<dbReference type="InterPro" id="IPR003594">
    <property type="entry name" value="HATPase_dom"/>
</dbReference>
<proteinExistence type="predicted"/>
<keyword evidence="4" id="KW-1185">Reference proteome</keyword>
<keyword evidence="3" id="KW-0547">Nucleotide-binding</keyword>
<dbReference type="EMBL" id="JAVRET010000103">
    <property type="protein sequence ID" value="MDT0412945.1"/>
    <property type="molecule type" value="Genomic_DNA"/>
</dbReference>
<evidence type="ECO:0000313" key="3">
    <source>
        <dbReference type="EMBL" id="MDT0412945.1"/>
    </source>
</evidence>
<keyword evidence="1" id="KW-0418">Kinase</keyword>
<keyword evidence="3" id="KW-0067">ATP-binding</keyword>
<dbReference type="SUPFAM" id="SSF55874">
    <property type="entry name" value="ATPase domain of HSP90 chaperone/DNA topoisomerase II/histidine kinase"/>
    <property type="match status" value="1"/>
</dbReference>
<dbReference type="Proteomes" id="UP001183610">
    <property type="component" value="Unassembled WGS sequence"/>
</dbReference>
<feature type="domain" description="Histidine kinase/HSP90-like ATPase" evidence="2">
    <location>
        <begin position="39"/>
        <end position="147"/>
    </location>
</feature>
<keyword evidence="1" id="KW-0808">Transferase</keyword>
<reference evidence="4" key="1">
    <citation type="submission" date="2023-07" db="EMBL/GenBank/DDBJ databases">
        <title>30 novel species of actinomycetes from the DSMZ collection.</title>
        <authorList>
            <person name="Nouioui I."/>
        </authorList>
    </citation>
    <scope>NUCLEOTIDE SEQUENCE [LARGE SCALE GENOMIC DNA]</scope>
    <source>
        <strain evidence="4">DSM 41979</strain>
    </source>
</reference>
<evidence type="ECO:0000259" key="2">
    <source>
        <dbReference type="Pfam" id="PF13581"/>
    </source>
</evidence>
<dbReference type="PANTHER" id="PTHR35526:SF3">
    <property type="entry name" value="ANTI-SIGMA-F FACTOR RSBW"/>
    <property type="match status" value="1"/>
</dbReference>
<evidence type="ECO:0000256" key="1">
    <source>
        <dbReference type="ARBA" id="ARBA00022527"/>
    </source>
</evidence>
<comment type="caution">
    <text evidence="3">The sequence shown here is derived from an EMBL/GenBank/DDBJ whole genome shotgun (WGS) entry which is preliminary data.</text>
</comment>
<dbReference type="PANTHER" id="PTHR35526">
    <property type="entry name" value="ANTI-SIGMA-F FACTOR RSBW-RELATED"/>
    <property type="match status" value="1"/>
</dbReference>
<dbReference type="CDD" id="cd16936">
    <property type="entry name" value="HATPase_RsbW-like"/>
    <property type="match status" value="1"/>
</dbReference>
<evidence type="ECO:0000313" key="4">
    <source>
        <dbReference type="Proteomes" id="UP001183610"/>
    </source>
</evidence>
<dbReference type="RefSeq" id="WP_010270564.1">
    <property type="nucleotide sequence ID" value="NZ_JAVRET010000103.1"/>
</dbReference>
<dbReference type="InterPro" id="IPR036890">
    <property type="entry name" value="HATPase_C_sf"/>
</dbReference>
<keyword evidence="1" id="KW-0723">Serine/threonine-protein kinase</keyword>
<gene>
    <name evidence="3" type="ORF">RM698_28360</name>
</gene>
<name>A0ABU2R8J0_9ACTN</name>
<dbReference type="Gene3D" id="3.30.565.10">
    <property type="entry name" value="Histidine kinase-like ATPase, C-terminal domain"/>
    <property type="match status" value="1"/>
</dbReference>
<dbReference type="Pfam" id="PF13581">
    <property type="entry name" value="HATPase_c_2"/>
    <property type="match status" value="1"/>
</dbReference>
<organism evidence="3 4">
    <name type="scientific">Streptomyces evansiae</name>
    <dbReference type="NCBI Taxonomy" id="3075535"/>
    <lineage>
        <taxon>Bacteria</taxon>
        <taxon>Bacillati</taxon>
        <taxon>Actinomycetota</taxon>
        <taxon>Actinomycetes</taxon>
        <taxon>Kitasatosporales</taxon>
        <taxon>Streptomycetaceae</taxon>
        <taxon>Streptomyces</taxon>
    </lineage>
</organism>